<gene>
    <name evidence="2" type="ORF">LX15_002237</name>
</gene>
<protein>
    <recommendedName>
        <fullName evidence="4">Secreted protein</fullName>
    </recommendedName>
</protein>
<proteinExistence type="predicted"/>
<comment type="caution">
    <text evidence="2">The sequence shown here is derived from an EMBL/GenBank/DDBJ whole genome shotgun (WGS) entry which is preliminary data.</text>
</comment>
<organism evidence="2 3">
    <name type="scientific">Streptoalloteichus tenebrarius (strain ATCC 17920 / DSM 40477 / JCM 4838 / CBS 697.72 / NBRC 16177 / NCIMB 11028 / NRRL B-12390 / A12253. 1 / ISP 5477)</name>
    <name type="common">Streptomyces tenebrarius</name>
    <dbReference type="NCBI Taxonomy" id="1933"/>
    <lineage>
        <taxon>Bacteria</taxon>
        <taxon>Bacillati</taxon>
        <taxon>Actinomycetota</taxon>
        <taxon>Actinomycetes</taxon>
        <taxon>Pseudonocardiales</taxon>
        <taxon>Pseudonocardiaceae</taxon>
        <taxon>Streptoalloteichus</taxon>
    </lineage>
</organism>
<sequence length="115" mass="11771">MKRTMSLSLLAGLAAALLLGGGATAQATGGHQCSNGVANVVTCNDTTGVVPVTIKIQGDRTLSDTELSVLEDTLNNTDVDVDVLKSVVVETYDSFDPAIAITVEDVDVCVAMVCG</sequence>
<dbReference type="Proteomes" id="UP001205311">
    <property type="component" value="Unassembled WGS sequence"/>
</dbReference>
<accession>A0ABT1HSN4</accession>
<keyword evidence="1" id="KW-0732">Signal</keyword>
<feature type="chain" id="PRO_5045484388" description="Secreted protein" evidence="1">
    <location>
        <begin position="28"/>
        <end position="115"/>
    </location>
</feature>
<dbReference type="EMBL" id="JAMTCP010000009">
    <property type="protein sequence ID" value="MCP2258539.1"/>
    <property type="molecule type" value="Genomic_DNA"/>
</dbReference>
<evidence type="ECO:0000313" key="3">
    <source>
        <dbReference type="Proteomes" id="UP001205311"/>
    </source>
</evidence>
<evidence type="ECO:0008006" key="4">
    <source>
        <dbReference type="Google" id="ProtNLM"/>
    </source>
</evidence>
<evidence type="ECO:0000313" key="2">
    <source>
        <dbReference type="EMBL" id="MCP2258539.1"/>
    </source>
</evidence>
<feature type="signal peptide" evidence="1">
    <location>
        <begin position="1"/>
        <end position="27"/>
    </location>
</feature>
<name>A0ABT1HSN4_STRSD</name>
<evidence type="ECO:0000256" key="1">
    <source>
        <dbReference type="SAM" id="SignalP"/>
    </source>
</evidence>
<keyword evidence="3" id="KW-1185">Reference proteome</keyword>
<reference evidence="2 3" key="1">
    <citation type="submission" date="2022-06" db="EMBL/GenBank/DDBJ databases">
        <title>Genomic Encyclopedia of Archaeal and Bacterial Type Strains, Phase II (KMG-II): from individual species to whole genera.</title>
        <authorList>
            <person name="Goeker M."/>
        </authorList>
    </citation>
    <scope>NUCLEOTIDE SEQUENCE [LARGE SCALE GENOMIC DNA]</scope>
    <source>
        <strain evidence="2 3">DSM 40477</strain>
    </source>
</reference>
<dbReference type="RefSeq" id="WP_253669462.1">
    <property type="nucleotide sequence ID" value="NZ_JAMTCP010000009.1"/>
</dbReference>